<evidence type="ECO:0000256" key="4">
    <source>
        <dbReference type="ARBA" id="ARBA00023088"/>
    </source>
</evidence>
<evidence type="ECO:0000256" key="7">
    <source>
        <dbReference type="SAM" id="SignalP"/>
    </source>
</evidence>
<keyword evidence="6" id="KW-1133">Transmembrane helix</keyword>
<keyword evidence="6" id="KW-0812">Transmembrane</keyword>
<dbReference type="KEGG" id="wei:EQG49_01335"/>
<evidence type="ECO:0000256" key="3">
    <source>
        <dbReference type="ARBA" id="ARBA00022729"/>
    </source>
</evidence>
<keyword evidence="6" id="KW-0472">Membrane</keyword>
<feature type="compositionally biased region" description="Low complexity" evidence="5">
    <location>
        <begin position="57"/>
        <end position="71"/>
    </location>
</feature>
<keyword evidence="2" id="KW-0964">Secreted</keyword>
<dbReference type="PROSITE" id="PS50847">
    <property type="entry name" value="GRAM_POS_ANCHORING"/>
    <property type="match status" value="1"/>
</dbReference>
<proteinExistence type="predicted"/>
<sequence>MDTKTLKNGALFAGAVVATAGVGLATQTTTYADTASDNDAAAAKNAAAQDTTTVKTDTTGTVTSSTKTTVTPSSNGGKLVSTDTTYSTNDASAAAKATAAGNNVTATVVEPAQSSTTPTTNAAANAKDAAAAGSDAVITSAPAKSTETTATGSYDQYTDATKKVADDNDAATKTGDSTTTTISSVAAPADNDKDGDYAGTTLPDVLKDKNEAQVTNDNGSVTTFYADKDSYDTDKQALDNQDFDVTNPLYTDDMQKMTLVDADGNSYTGNAITDYLSDSSKVLYDVTNHTAYKFGSAAVVDKPATQQDVDNANVTIDDTTGTGTTTDENGVVTTYTLDLDGTTNNLDDLTVTQLENDSNRTTATISGALYYKAADGTVAKISDASQMLTDGTKYYAYDNDSDVALDNADFKLANHVYVRTAVDQIAAHGEDDQTPSTILSADELKKDGYTVDTAVPVSANVNETDYSKVVAGSDDGSTTYMVKQITTYDDESTKNTIDNLVNGLELTSTSADGTTRYYANADNTEFATLTVTPKQNKTAGNVTTDIQLVVTSSATASQKQAVDAVDGNDTPVNGTTVADTTIDGVDATITKTTTVDATTQQDVKDLLAGFVATDNVNVDTLAGTYTKADGSKAVVTVLASATDSTKDTTTKVVFTTPVSATDTATLAEFDGVAGVVDGNTTTYTSADGKSTLTKTTQAGSEAGIVAVLDGYDATGDVTDANGVVTTTYTNGGLTATKTVTPVVATDGSKTTTTKVVVSGIPDIAAIKNDGYSLDEKQSTAAQAVYTKNVDGAQYTITVNSTTDDAVAAQSITAMLAGYAKDSSTTNGNVVTTKYTKNGAADIIVTETTTTNATTGTVATTTALAVDSSVDASKTMLEGYTQVGASNVYTKTVAGVTSTITLMTGNATDATTTNKADIDSAIATNNTDVATTTTGNTTTYTFTTYSNNAATEVTKTVTTDPSGKGDAAAYDTAVANKADDQTISDKSFSAYDVNSVTAADFTTPVAQTDVKSKTLYTDANTQTAATQMVGQAALDYLAKDTNNVLYDAAGVAYKQTYAASDVTNNDQANTDYTPTYVSYDFSKATPNTDRIADNTKLYTKSGDGATATYTLALGTDGKQLSVEAMDKNVIYYNADGSIAYKYNGTKDDTQATIASSLTDLDAAVAQTSATNSASMKLGTVYQNADKTISAEMTADSDTSSTYVVTTTAKNGDVTTTTFTKTKQTTANPITPDDFTTANAVGLTLSDLEGAGYTYANGIYTNTATGSQYKLVAPAVELNANNTVTLNPTTDKDMVVYEYNDGTGKLTAVNVFKADGTLNVTATKTYFSQDGMISYAFDNSTEINDENFNITFNLNGLKYYKNTGNVVAGYNPASYNADNGVVTLTDAGDTAYNDRNNNNESGNVTFKDASMEINFDGDFDFKGAVNLGDKSQQQGGADGVTFAFNPSTDVSAKGSDGGSMGIGDLPGAFGFKLDTYLNETKPGTSRYDEHNPYYNMDPTGADYDKNGAATGQSYGSQTGNGNAFGAFMYSNPKPEATLAGDKTGVVSTYTGDNTKGGDIIAAPSQNKFGNFEMHYSAETHVMTVSYTDDAGVAHEWSRDISDWLQSGKTYSFIISASTGGSSNVQQVKWTSMTYTNSNSVVKQATGTPSIIGAPQTYSDTSTYAAQTTTAVRQYETTNGTKVQHYTAVRYDSATLKPVYTWTTMTTNYAAKTTTNKLKQQANATTTDTYHLAAHAESATTVAYNLEKDAQTTQHDEYAVKGAASVKQIDKFTISDKVFGHKYFSANGTPVKAYKVNTPATFDEATMTPTKHWHKTTAYTWTTKTTGTEYSWHTPGKVLYTWNKKTQSFIPGSNATTPRKPEKHQVPTEVKTATPTQVTQKLTPAAETPNVVKASILPQTGDSKENTVLSVIGLAMLGFMGLAGVAKRRKQD</sequence>
<organism evidence="9 10">
    <name type="scientific">Periweissella cryptocerci</name>
    <dbReference type="NCBI Taxonomy" id="2506420"/>
    <lineage>
        <taxon>Bacteria</taxon>
        <taxon>Bacillati</taxon>
        <taxon>Bacillota</taxon>
        <taxon>Bacilli</taxon>
        <taxon>Lactobacillales</taxon>
        <taxon>Lactobacillaceae</taxon>
        <taxon>Periweissella</taxon>
    </lineage>
</organism>
<keyword evidence="4" id="KW-0572">Peptidoglycan-anchor</keyword>
<name>A0A4P6YRG9_9LACO</name>
<reference evidence="10" key="1">
    <citation type="submission" date="2019-03" db="EMBL/GenBank/DDBJ databases">
        <title>Weissella sp. 26KH-42 Genome sequencing.</title>
        <authorList>
            <person name="Heo J."/>
            <person name="Kim S.-J."/>
            <person name="Kim J.-S."/>
            <person name="Hong S.-B."/>
            <person name="Kwon S.-W."/>
        </authorList>
    </citation>
    <scope>NUCLEOTIDE SEQUENCE [LARGE SCALE GENOMIC DNA]</scope>
    <source>
        <strain evidence="10">26KH-42</strain>
    </source>
</reference>
<feature type="signal peptide" evidence="7">
    <location>
        <begin position="1"/>
        <end position="20"/>
    </location>
</feature>
<feature type="chain" id="PRO_5039035780" evidence="7">
    <location>
        <begin position="21"/>
        <end position="1929"/>
    </location>
</feature>
<dbReference type="SUPFAM" id="SSF49899">
    <property type="entry name" value="Concanavalin A-like lectins/glucanases"/>
    <property type="match status" value="1"/>
</dbReference>
<dbReference type="InterPro" id="IPR019931">
    <property type="entry name" value="LPXTG_anchor"/>
</dbReference>
<dbReference type="Proteomes" id="UP000292886">
    <property type="component" value="Chromosome"/>
</dbReference>
<dbReference type="EMBL" id="CP037940">
    <property type="protein sequence ID" value="QBO35192.1"/>
    <property type="molecule type" value="Genomic_DNA"/>
</dbReference>
<dbReference type="Pfam" id="PF00746">
    <property type="entry name" value="Gram_pos_anchor"/>
    <property type="match status" value="1"/>
</dbReference>
<dbReference type="RefSeq" id="WP_133362272.1">
    <property type="nucleotide sequence ID" value="NZ_CP037940.1"/>
</dbReference>
<feature type="compositionally biased region" description="Polar residues" evidence="5">
    <location>
        <begin position="72"/>
        <end position="81"/>
    </location>
</feature>
<keyword evidence="10" id="KW-1185">Reference proteome</keyword>
<dbReference type="OrthoDB" id="2149791at2"/>
<evidence type="ECO:0000259" key="8">
    <source>
        <dbReference type="PROSITE" id="PS50847"/>
    </source>
</evidence>
<evidence type="ECO:0000256" key="2">
    <source>
        <dbReference type="ARBA" id="ARBA00022525"/>
    </source>
</evidence>
<accession>A0A4P6YRG9</accession>
<gene>
    <name evidence="9" type="ORF">EQG49_01335</name>
</gene>
<dbReference type="InterPro" id="IPR013320">
    <property type="entry name" value="ConA-like_dom_sf"/>
</dbReference>
<keyword evidence="1" id="KW-0134">Cell wall</keyword>
<dbReference type="Gene3D" id="2.60.120.200">
    <property type="match status" value="1"/>
</dbReference>
<dbReference type="NCBIfam" id="TIGR01167">
    <property type="entry name" value="LPXTG_anchor"/>
    <property type="match status" value="1"/>
</dbReference>
<evidence type="ECO:0000256" key="1">
    <source>
        <dbReference type="ARBA" id="ARBA00022512"/>
    </source>
</evidence>
<keyword evidence="3 7" id="KW-0732">Signal</keyword>
<feature type="region of interest" description="Disordered" evidence="5">
    <location>
        <begin position="1847"/>
        <end position="1868"/>
    </location>
</feature>
<evidence type="ECO:0000313" key="9">
    <source>
        <dbReference type="EMBL" id="QBO35192.1"/>
    </source>
</evidence>
<feature type="transmembrane region" description="Helical" evidence="6">
    <location>
        <begin position="1904"/>
        <end position="1923"/>
    </location>
</feature>
<evidence type="ECO:0000256" key="5">
    <source>
        <dbReference type="SAM" id="MobiDB-lite"/>
    </source>
</evidence>
<dbReference type="Pfam" id="PF18483">
    <property type="entry name" value="Lectin_L-type_dom"/>
    <property type="match status" value="1"/>
</dbReference>
<protein>
    <submittedName>
        <fullName evidence="9">LPXTG cell wall anchor domain-containing protein</fullName>
    </submittedName>
</protein>
<feature type="domain" description="Gram-positive cocci surface proteins LPxTG" evidence="8">
    <location>
        <begin position="1894"/>
        <end position="1929"/>
    </location>
</feature>
<feature type="region of interest" description="Disordered" evidence="5">
    <location>
        <begin position="57"/>
        <end position="81"/>
    </location>
</feature>
<evidence type="ECO:0000256" key="6">
    <source>
        <dbReference type="SAM" id="Phobius"/>
    </source>
</evidence>
<evidence type="ECO:0000313" key="10">
    <source>
        <dbReference type="Proteomes" id="UP000292886"/>
    </source>
</evidence>